<dbReference type="AlphaFoldDB" id="A0A871R7Q4"/>
<evidence type="ECO:0000259" key="1">
    <source>
        <dbReference type="Pfam" id="PF01266"/>
    </source>
</evidence>
<dbReference type="OrthoDB" id="429143at2759"/>
<dbReference type="GO" id="GO:0005737">
    <property type="term" value="C:cytoplasm"/>
    <property type="evidence" value="ECO:0007669"/>
    <property type="project" value="TreeGrafter"/>
</dbReference>
<dbReference type="PANTHER" id="PTHR13847:SF260">
    <property type="entry name" value="FAD DEPENDENT OXIDOREDUCTASE DOMAIN-CONTAINING PROTEIN"/>
    <property type="match status" value="1"/>
</dbReference>
<protein>
    <recommendedName>
        <fullName evidence="1">FAD dependent oxidoreductase domain-containing protein</fullName>
    </recommendedName>
</protein>
<dbReference type="Proteomes" id="UP000663131">
    <property type="component" value="Chromosome 5"/>
</dbReference>
<reference evidence="2" key="1">
    <citation type="submission" date="2020-10" db="EMBL/GenBank/DDBJ databases">
        <authorList>
            <person name="Palmer J.M."/>
        </authorList>
    </citation>
    <scope>NUCLEOTIDE SEQUENCE</scope>
    <source>
        <strain evidence="2">UCD 2041</strain>
    </source>
</reference>
<dbReference type="Gene3D" id="3.50.50.60">
    <property type="entry name" value="FAD/NAD(P)-binding domain"/>
    <property type="match status" value="1"/>
</dbReference>
<dbReference type="RefSeq" id="XP_041135605.1">
    <property type="nucleotide sequence ID" value="XM_041282829.1"/>
</dbReference>
<organism evidence="2 3">
    <name type="scientific">Dekkera bruxellensis</name>
    <name type="common">Brettanomyces custersii</name>
    <dbReference type="NCBI Taxonomy" id="5007"/>
    <lineage>
        <taxon>Eukaryota</taxon>
        <taxon>Fungi</taxon>
        <taxon>Dikarya</taxon>
        <taxon>Ascomycota</taxon>
        <taxon>Saccharomycotina</taxon>
        <taxon>Pichiomycetes</taxon>
        <taxon>Pichiales</taxon>
        <taxon>Pichiaceae</taxon>
        <taxon>Brettanomyces</taxon>
    </lineage>
</organism>
<proteinExistence type="predicted"/>
<dbReference type="Pfam" id="PF01266">
    <property type="entry name" value="DAO"/>
    <property type="match status" value="1"/>
</dbReference>
<dbReference type="KEGG" id="bbrx:BRETT_004333"/>
<name>A0A871R7Q4_DEKBR</name>
<accession>A0A871R7Q4</accession>
<dbReference type="InterPro" id="IPR006076">
    <property type="entry name" value="FAD-dep_OxRdtase"/>
</dbReference>
<evidence type="ECO:0000313" key="2">
    <source>
        <dbReference type="EMBL" id="QOU19112.1"/>
    </source>
</evidence>
<dbReference type="InterPro" id="IPR036188">
    <property type="entry name" value="FAD/NAD-bd_sf"/>
</dbReference>
<reference evidence="2" key="2">
    <citation type="journal article" name="BMC Genomics">
        <title>New genome assemblies reveal patterns of domestication and adaptation across Brettanomyces (Dekkera) species.</title>
        <authorList>
            <person name="Roach M.J."/>
            <person name="Borneman A.R."/>
        </authorList>
    </citation>
    <scope>NUCLEOTIDE SEQUENCE</scope>
    <source>
        <strain evidence="2">UCD 2041</strain>
    </source>
</reference>
<gene>
    <name evidence="2" type="ORF">BRETT_004333</name>
</gene>
<dbReference type="Gene3D" id="3.30.9.10">
    <property type="entry name" value="D-Amino Acid Oxidase, subunit A, domain 2"/>
    <property type="match status" value="1"/>
</dbReference>
<dbReference type="EMBL" id="CP063133">
    <property type="protein sequence ID" value="QOU19112.1"/>
    <property type="molecule type" value="Genomic_DNA"/>
</dbReference>
<dbReference type="PANTHER" id="PTHR13847">
    <property type="entry name" value="SARCOSINE DEHYDROGENASE-RELATED"/>
    <property type="match status" value="1"/>
</dbReference>
<dbReference type="SUPFAM" id="SSF51905">
    <property type="entry name" value="FAD/NAD(P)-binding domain"/>
    <property type="match status" value="1"/>
</dbReference>
<dbReference type="GeneID" id="64576256"/>
<evidence type="ECO:0000313" key="3">
    <source>
        <dbReference type="Proteomes" id="UP000663131"/>
    </source>
</evidence>
<sequence>MTPNYFPVPKPSKSYWIENADSRLQHYRDKRGIPDKADTVIIGSGFTGTAVAAGLLLERRFKGNVVMLEARDVCSGATGRNGGHLRAYYYENHSTYVERYGEKIAADIAIFEENCIKSLEDILSKYKIDCLLDKRLNCDTFQTESVSKRMMHDYYSFMSNKYVPKKMKQKVHIYFGQQAENTSSHKSTNCCVFCPTASVWPYKLACSLLEHCVDKGLNLQTNTAVTDVQYLRDVEKWFLETPRGNIIANKVVIATNAYTAAILPEFKGVIVPVKGCVSHLKPADHSIKKLPYNYYHAYPMEGDYVTARSDGSIIIGGGGKTYLKYPESSEMINTVDDSVVPRKVASYFNGYANRNYILYKNKKYVNDYTWTGCMGYTNDGLPFVGDLTNFGRPNMYISAGYTGHGMPRIWTCGAYLADLIANSFRKTHIPEVYKITPERMTRSHFGYFDDLVRIDPRNMILAKF</sequence>
<feature type="domain" description="FAD dependent oxidoreductase" evidence="1">
    <location>
        <begin position="38"/>
        <end position="419"/>
    </location>
</feature>